<evidence type="ECO:0000313" key="1">
    <source>
        <dbReference type="EMBL" id="MBX03853.1"/>
    </source>
</evidence>
<protein>
    <submittedName>
        <fullName evidence="1">Uncharacterized protein</fullName>
    </submittedName>
</protein>
<proteinExistence type="predicted"/>
<reference evidence="1" key="1">
    <citation type="submission" date="2018-02" db="EMBL/GenBank/DDBJ databases">
        <title>Rhizophora mucronata_Transcriptome.</title>
        <authorList>
            <person name="Meera S.P."/>
            <person name="Sreeshan A."/>
            <person name="Augustine A."/>
        </authorList>
    </citation>
    <scope>NUCLEOTIDE SEQUENCE</scope>
    <source>
        <tissue evidence="1">Leaf</tissue>
    </source>
</reference>
<dbReference type="AlphaFoldDB" id="A0A2P2KDQ8"/>
<sequence>MPSPHIIQTIDQPSSSKCNTNNEKEYLAKSLESHVCQHSIDTSYQPDFIMSLNKHPY</sequence>
<dbReference type="EMBL" id="GGEC01023369">
    <property type="protein sequence ID" value="MBX03853.1"/>
    <property type="molecule type" value="Transcribed_RNA"/>
</dbReference>
<accession>A0A2P2KDQ8</accession>
<organism evidence="1">
    <name type="scientific">Rhizophora mucronata</name>
    <name type="common">Asiatic mangrove</name>
    <dbReference type="NCBI Taxonomy" id="61149"/>
    <lineage>
        <taxon>Eukaryota</taxon>
        <taxon>Viridiplantae</taxon>
        <taxon>Streptophyta</taxon>
        <taxon>Embryophyta</taxon>
        <taxon>Tracheophyta</taxon>
        <taxon>Spermatophyta</taxon>
        <taxon>Magnoliopsida</taxon>
        <taxon>eudicotyledons</taxon>
        <taxon>Gunneridae</taxon>
        <taxon>Pentapetalae</taxon>
        <taxon>rosids</taxon>
        <taxon>fabids</taxon>
        <taxon>Malpighiales</taxon>
        <taxon>Rhizophoraceae</taxon>
        <taxon>Rhizophora</taxon>
    </lineage>
</organism>
<name>A0A2P2KDQ8_RHIMU</name>